<evidence type="ECO:0000313" key="5">
    <source>
        <dbReference type="Proteomes" id="UP000747074"/>
    </source>
</evidence>
<keyword evidence="1" id="KW-0175">Coiled coil</keyword>
<keyword evidence="2" id="KW-0732">Signal</keyword>
<feature type="coiled-coil region" evidence="1">
    <location>
        <begin position="23"/>
        <end position="57"/>
    </location>
</feature>
<dbReference type="Pfam" id="PF16378">
    <property type="entry name" value="DUF4988"/>
    <property type="match status" value="1"/>
</dbReference>
<evidence type="ECO:0000256" key="2">
    <source>
        <dbReference type="SAM" id="SignalP"/>
    </source>
</evidence>
<organism evidence="4 5">
    <name type="scientific">Bacteroides xylanisolvens</name>
    <dbReference type="NCBI Taxonomy" id="371601"/>
    <lineage>
        <taxon>Bacteria</taxon>
        <taxon>Pseudomonadati</taxon>
        <taxon>Bacteroidota</taxon>
        <taxon>Bacteroidia</taxon>
        <taxon>Bacteroidales</taxon>
        <taxon>Bacteroidaceae</taxon>
        <taxon>Bacteroides</taxon>
    </lineage>
</organism>
<name>A0A921I8V5_9BACE</name>
<evidence type="ECO:0000259" key="3">
    <source>
        <dbReference type="Pfam" id="PF16378"/>
    </source>
</evidence>
<proteinExistence type="predicted"/>
<protein>
    <submittedName>
        <fullName evidence="4">DUF4988 domain-containing protein</fullName>
    </submittedName>
</protein>
<sequence>MKKILILLICLLPVITFTACDDKDDIRKDIDDLNARLDALTDDLEDLNTSIQSFQNAMKGLVLITGYSMDEKGNYTLSLSDGTNLVVYSGQPAGDIPTFGINEAGNWTYTLNGITKELKDGEGNPCPAVPEDGKDGKTPTISIDADGYWCYTIEGGNTQRIEGRYNIANITQIPGSIFANVTVEGNKLSFTFGEEGSSQVDIPLLGGLDMTFSTANVTVAKMGTVTLTATPTVVEKVIIDPTPLQVSLTDATDNNLTIGAKGVDSGEYTVYFQIFSEAGYRLVKALKVTVQ</sequence>
<dbReference type="AlphaFoldDB" id="A0A921I8V5"/>
<accession>A0A921I8V5</accession>
<comment type="caution">
    <text evidence="4">The sequence shown here is derived from an EMBL/GenBank/DDBJ whole genome shotgun (WGS) entry which is preliminary data.</text>
</comment>
<evidence type="ECO:0000256" key="1">
    <source>
        <dbReference type="SAM" id="Coils"/>
    </source>
</evidence>
<gene>
    <name evidence="4" type="ORF">K8V07_16735</name>
</gene>
<feature type="domain" description="DUF4988" evidence="3">
    <location>
        <begin position="27"/>
        <end position="157"/>
    </location>
</feature>
<dbReference type="EMBL" id="DYVL01000188">
    <property type="protein sequence ID" value="HJG13557.1"/>
    <property type="molecule type" value="Genomic_DNA"/>
</dbReference>
<dbReference type="Proteomes" id="UP000747074">
    <property type="component" value="Unassembled WGS sequence"/>
</dbReference>
<reference evidence="4" key="1">
    <citation type="journal article" date="2021" name="PeerJ">
        <title>Extensive microbial diversity within the chicken gut microbiome revealed by metagenomics and culture.</title>
        <authorList>
            <person name="Gilroy R."/>
            <person name="Ravi A."/>
            <person name="Getino M."/>
            <person name="Pursley I."/>
            <person name="Horton D.L."/>
            <person name="Alikhan N.F."/>
            <person name="Baker D."/>
            <person name="Gharbi K."/>
            <person name="Hall N."/>
            <person name="Watson M."/>
            <person name="Adriaenssens E.M."/>
            <person name="Foster-Nyarko E."/>
            <person name="Jarju S."/>
            <person name="Secka A."/>
            <person name="Antonio M."/>
            <person name="Oren A."/>
            <person name="Chaudhuri R.R."/>
            <person name="La Ragione R."/>
            <person name="Hildebrand F."/>
            <person name="Pallen M.J."/>
        </authorList>
    </citation>
    <scope>NUCLEOTIDE SEQUENCE</scope>
    <source>
        <strain evidence="4">CHK154-13316</strain>
    </source>
</reference>
<dbReference type="InterPro" id="IPR032149">
    <property type="entry name" value="DUF4988"/>
</dbReference>
<feature type="chain" id="PRO_5037839480" evidence="2">
    <location>
        <begin position="20"/>
        <end position="291"/>
    </location>
</feature>
<feature type="signal peptide" evidence="2">
    <location>
        <begin position="1"/>
        <end position="19"/>
    </location>
</feature>
<dbReference type="PROSITE" id="PS51257">
    <property type="entry name" value="PROKAR_LIPOPROTEIN"/>
    <property type="match status" value="1"/>
</dbReference>
<reference evidence="4" key="2">
    <citation type="submission" date="2021-09" db="EMBL/GenBank/DDBJ databases">
        <authorList>
            <person name="Gilroy R."/>
        </authorList>
    </citation>
    <scope>NUCLEOTIDE SEQUENCE</scope>
    <source>
        <strain evidence="4">CHK154-13316</strain>
    </source>
</reference>
<evidence type="ECO:0000313" key="4">
    <source>
        <dbReference type="EMBL" id="HJG13557.1"/>
    </source>
</evidence>